<dbReference type="PANTHER" id="PTHR10615:SF82">
    <property type="entry name" value="HISTONE ACETYLTRANSFERASE KAT8"/>
    <property type="match status" value="1"/>
</dbReference>
<accession>A0AAV0XVP1</accession>
<evidence type="ECO:0000256" key="1">
    <source>
        <dbReference type="ARBA" id="ARBA00022679"/>
    </source>
</evidence>
<dbReference type="PROSITE" id="PS51726">
    <property type="entry name" value="MYST_HAT"/>
    <property type="match status" value="1"/>
</dbReference>
<dbReference type="GO" id="GO:0046972">
    <property type="term" value="F:histone H4K16 acetyltransferase activity"/>
    <property type="evidence" value="ECO:0007669"/>
    <property type="project" value="TreeGrafter"/>
</dbReference>
<proteinExistence type="inferred from homology"/>
<dbReference type="Pfam" id="PF17772">
    <property type="entry name" value="zf-MYST"/>
    <property type="match status" value="1"/>
</dbReference>
<dbReference type="Gene3D" id="3.30.60.60">
    <property type="entry name" value="N-acetyl transferase-like"/>
    <property type="match status" value="1"/>
</dbReference>
<comment type="catalytic activity">
    <reaction evidence="2">
        <text>L-lysyl-[protein] + acetyl-CoA = N(6)-acetyl-L-lysyl-[protein] + CoA + H(+)</text>
        <dbReference type="Rhea" id="RHEA:45948"/>
        <dbReference type="Rhea" id="RHEA-COMP:9752"/>
        <dbReference type="Rhea" id="RHEA-COMP:10731"/>
        <dbReference type="ChEBI" id="CHEBI:15378"/>
        <dbReference type="ChEBI" id="CHEBI:29969"/>
        <dbReference type="ChEBI" id="CHEBI:57287"/>
        <dbReference type="ChEBI" id="CHEBI:57288"/>
        <dbReference type="ChEBI" id="CHEBI:61930"/>
        <dbReference type="EC" id="2.3.1.48"/>
    </reaction>
</comment>
<dbReference type="Proteomes" id="UP001160148">
    <property type="component" value="Unassembled WGS sequence"/>
</dbReference>
<reference evidence="4 5" key="1">
    <citation type="submission" date="2023-01" db="EMBL/GenBank/DDBJ databases">
        <authorList>
            <person name="Whitehead M."/>
        </authorList>
    </citation>
    <scope>NUCLEOTIDE SEQUENCE [LARGE SCALE GENOMIC DNA]</scope>
</reference>
<dbReference type="GO" id="GO:0035267">
    <property type="term" value="C:NuA4 histone acetyltransferase complex"/>
    <property type="evidence" value="ECO:0007669"/>
    <property type="project" value="TreeGrafter"/>
</dbReference>
<keyword evidence="5" id="KW-1185">Reference proteome</keyword>
<feature type="domain" description="MYST-type HAT" evidence="3">
    <location>
        <begin position="37"/>
        <end position="88"/>
    </location>
</feature>
<sequence length="88" mass="10770">MNSRNQRRRRDEINHVPMSYEKMDHPTIAALEYEVINKIKYISKVQLGMYEIDTWYFSPGEYQKQSQIFICEYCLKYCKLENSFTYHN</sequence>
<dbReference type="InterPro" id="IPR016181">
    <property type="entry name" value="Acyl_CoA_acyltransferase"/>
</dbReference>
<gene>
    <name evidence="4" type="ORF">MEUPH1_LOCUS26450</name>
</gene>
<dbReference type="InterPro" id="IPR040706">
    <property type="entry name" value="Zf-MYST"/>
</dbReference>
<name>A0AAV0XVP1_9HEMI</name>
<organism evidence="4 5">
    <name type="scientific">Macrosiphum euphorbiae</name>
    <name type="common">potato aphid</name>
    <dbReference type="NCBI Taxonomy" id="13131"/>
    <lineage>
        <taxon>Eukaryota</taxon>
        <taxon>Metazoa</taxon>
        <taxon>Ecdysozoa</taxon>
        <taxon>Arthropoda</taxon>
        <taxon>Hexapoda</taxon>
        <taxon>Insecta</taxon>
        <taxon>Pterygota</taxon>
        <taxon>Neoptera</taxon>
        <taxon>Paraneoptera</taxon>
        <taxon>Hemiptera</taxon>
        <taxon>Sternorrhyncha</taxon>
        <taxon>Aphidomorpha</taxon>
        <taxon>Aphidoidea</taxon>
        <taxon>Aphididae</taxon>
        <taxon>Macrosiphini</taxon>
        <taxon>Macrosiphum</taxon>
    </lineage>
</organism>
<dbReference type="EMBL" id="CARXXK010001050">
    <property type="protein sequence ID" value="CAI6372600.1"/>
    <property type="molecule type" value="Genomic_DNA"/>
</dbReference>
<dbReference type="InterPro" id="IPR050603">
    <property type="entry name" value="MYST_HAT"/>
</dbReference>
<dbReference type="GO" id="GO:0072487">
    <property type="term" value="C:MSL complex"/>
    <property type="evidence" value="ECO:0007669"/>
    <property type="project" value="TreeGrafter"/>
</dbReference>
<dbReference type="InterPro" id="IPR002717">
    <property type="entry name" value="HAT_MYST-type"/>
</dbReference>
<evidence type="ECO:0000313" key="4">
    <source>
        <dbReference type="EMBL" id="CAI6372600.1"/>
    </source>
</evidence>
<comment type="caution">
    <text evidence="4">The sequence shown here is derived from an EMBL/GenBank/DDBJ whole genome shotgun (WGS) entry which is preliminary data.</text>
</comment>
<dbReference type="GO" id="GO:0005634">
    <property type="term" value="C:nucleus"/>
    <property type="evidence" value="ECO:0007669"/>
    <property type="project" value="UniProtKB-SubCell"/>
</dbReference>
<keyword evidence="1" id="KW-0808">Transferase</keyword>
<evidence type="ECO:0000256" key="2">
    <source>
        <dbReference type="RuleBase" id="RU361211"/>
    </source>
</evidence>
<dbReference type="SUPFAM" id="SSF55729">
    <property type="entry name" value="Acyl-CoA N-acyltransferases (Nat)"/>
    <property type="match status" value="1"/>
</dbReference>
<dbReference type="GO" id="GO:0006355">
    <property type="term" value="P:regulation of DNA-templated transcription"/>
    <property type="evidence" value="ECO:0007669"/>
    <property type="project" value="InterPro"/>
</dbReference>
<protein>
    <recommendedName>
        <fullName evidence="2">Histone acetyltransferase</fullName>
        <ecNumber evidence="2">2.3.1.48</ecNumber>
    </recommendedName>
</protein>
<dbReference type="EC" id="2.3.1.48" evidence="2"/>
<comment type="similarity">
    <text evidence="2">Belongs to the MYST (SAS/MOZ) family.</text>
</comment>
<evidence type="ECO:0000259" key="3">
    <source>
        <dbReference type="PROSITE" id="PS51726"/>
    </source>
</evidence>
<evidence type="ECO:0000313" key="5">
    <source>
        <dbReference type="Proteomes" id="UP001160148"/>
    </source>
</evidence>
<dbReference type="AlphaFoldDB" id="A0AAV0XVP1"/>
<comment type="subcellular location">
    <subcellularLocation>
        <location evidence="2">Nucleus</location>
    </subcellularLocation>
</comment>
<keyword evidence="2" id="KW-0539">Nucleus</keyword>
<dbReference type="GO" id="GO:0044545">
    <property type="term" value="C:NSL complex"/>
    <property type="evidence" value="ECO:0007669"/>
    <property type="project" value="TreeGrafter"/>
</dbReference>
<dbReference type="PANTHER" id="PTHR10615">
    <property type="entry name" value="HISTONE ACETYLTRANSFERASE"/>
    <property type="match status" value="1"/>
</dbReference>